<dbReference type="Gene3D" id="3.40.50.620">
    <property type="entry name" value="HUPs"/>
    <property type="match status" value="1"/>
</dbReference>
<dbReference type="Proteomes" id="UP000272015">
    <property type="component" value="Unassembled WGS sequence"/>
</dbReference>
<dbReference type="AlphaFoldDB" id="A0A3A5MMQ5"/>
<gene>
    <name evidence="4" type="ORF">D6T64_14850</name>
</gene>
<comment type="caution">
    <text evidence="4">The sequence shown here is derived from an EMBL/GenBank/DDBJ whole genome shotgun (WGS) entry which is preliminary data.</text>
</comment>
<dbReference type="SUPFAM" id="SSF52402">
    <property type="entry name" value="Adenine nucleotide alpha hydrolases-like"/>
    <property type="match status" value="1"/>
</dbReference>
<protein>
    <submittedName>
        <fullName evidence="4">Universal stress protein</fullName>
    </submittedName>
</protein>
<comment type="similarity">
    <text evidence="1">Belongs to the universal stress protein A family.</text>
</comment>
<evidence type="ECO:0000259" key="3">
    <source>
        <dbReference type="Pfam" id="PF00582"/>
    </source>
</evidence>
<dbReference type="Pfam" id="PF00582">
    <property type="entry name" value="Usp"/>
    <property type="match status" value="1"/>
</dbReference>
<dbReference type="CDD" id="cd00293">
    <property type="entry name" value="USP-like"/>
    <property type="match status" value="1"/>
</dbReference>
<evidence type="ECO:0000256" key="1">
    <source>
        <dbReference type="ARBA" id="ARBA00008791"/>
    </source>
</evidence>
<keyword evidence="5" id="KW-1185">Reference proteome</keyword>
<dbReference type="InterPro" id="IPR006016">
    <property type="entry name" value="UspA"/>
</dbReference>
<dbReference type="InterPro" id="IPR014729">
    <property type="entry name" value="Rossmann-like_a/b/a_fold"/>
</dbReference>
<dbReference type="PANTHER" id="PTHR46268">
    <property type="entry name" value="STRESS RESPONSE PROTEIN NHAX"/>
    <property type="match status" value="1"/>
</dbReference>
<dbReference type="InterPro" id="IPR006015">
    <property type="entry name" value="Universal_stress_UspA"/>
</dbReference>
<feature type="region of interest" description="Disordered" evidence="2">
    <location>
        <begin position="1"/>
        <end position="23"/>
    </location>
</feature>
<name>A0A3A5MMQ5_9MICO</name>
<evidence type="ECO:0000313" key="4">
    <source>
        <dbReference type="EMBL" id="RJT87316.1"/>
    </source>
</evidence>
<dbReference type="EMBL" id="QZVS01000090">
    <property type="protein sequence ID" value="RJT87316.1"/>
    <property type="molecule type" value="Genomic_DNA"/>
</dbReference>
<sequence length="209" mass="22316">MAPGRARTREPGPGAARSGDIRRPRLYLRPGHRLAGPDWAHWLPRHRVDPHTRVPGNRPHKRGATTVSSLLVGIDRSASSRRAVAFAAQLASESGATLHIVHVIPWSPYSFTSPAENDQRGVSKHQEIATAEEQIILPAVAVTAEFSVTPTTSVVHGSPAELLVSIAAHLGGAHIVVGRTGDSRLKQALFGSTPVRLIQIAKTPVTVVP</sequence>
<dbReference type="PRINTS" id="PR01438">
    <property type="entry name" value="UNVRSLSTRESS"/>
</dbReference>
<dbReference type="PANTHER" id="PTHR46268:SF6">
    <property type="entry name" value="UNIVERSAL STRESS PROTEIN UP12"/>
    <property type="match status" value="1"/>
</dbReference>
<organism evidence="4 5">
    <name type="scientific">Cryobacterium melibiosiphilum</name>
    <dbReference type="NCBI Taxonomy" id="995039"/>
    <lineage>
        <taxon>Bacteria</taxon>
        <taxon>Bacillati</taxon>
        <taxon>Actinomycetota</taxon>
        <taxon>Actinomycetes</taxon>
        <taxon>Micrococcales</taxon>
        <taxon>Microbacteriaceae</taxon>
        <taxon>Cryobacterium</taxon>
    </lineage>
</organism>
<reference evidence="4 5" key="1">
    <citation type="submission" date="2018-09" db="EMBL/GenBank/DDBJ databases">
        <title>Novel species of Cryobacterium.</title>
        <authorList>
            <person name="Liu Q."/>
            <person name="Xin Y.-H."/>
        </authorList>
    </citation>
    <scope>NUCLEOTIDE SEQUENCE [LARGE SCALE GENOMIC DNA]</scope>
    <source>
        <strain evidence="4 5">Hh39</strain>
    </source>
</reference>
<proteinExistence type="inferred from homology"/>
<evidence type="ECO:0000256" key="2">
    <source>
        <dbReference type="SAM" id="MobiDB-lite"/>
    </source>
</evidence>
<accession>A0A3A5MMQ5</accession>
<feature type="domain" description="UspA" evidence="3">
    <location>
        <begin position="70"/>
        <end position="209"/>
    </location>
</feature>
<evidence type="ECO:0000313" key="5">
    <source>
        <dbReference type="Proteomes" id="UP000272015"/>
    </source>
</evidence>